<evidence type="ECO:0000313" key="2">
    <source>
        <dbReference type="EMBL" id="KIJ59551.1"/>
    </source>
</evidence>
<dbReference type="Proteomes" id="UP000053820">
    <property type="component" value="Unassembled WGS sequence"/>
</dbReference>
<evidence type="ECO:0000313" key="3">
    <source>
        <dbReference type="Proteomes" id="UP000053820"/>
    </source>
</evidence>
<gene>
    <name evidence="2" type="ORF">HYDPIDRAFT_100521</name>
</gene>
<dbReference type="AlphaFoldDB" id="A0A0C9W8U8"/>
<protein>
    <submittedName>
        <fullName evidence="2">Uncharacterized protein</fullName>
    </submittedName>
</protein>
<sequence>MSQHSRRDSDDEEESSPSGQKRPHSSALQSGPRKRPNVQDPLVHHGRHFGCVVHAFCNVQTLITNGLVLMGELEDRGAETLTQQERKEYSAFRELLKMVPELEARLMSCSEEDVVSMAELASIRNCANGARADNTKSMKSAIIDWITPKGQTLNPHIPQNMKSGCGFNHEHTGALLCPAGYKWANVEVKAKLHSGQIQVVGDQWPVFLYANYTYDPEDPWNGLLRSGLLASAYKHIFTSPSSARFALTSAQVFSRTDLVTDLERFYNSILELLEDPDEAEEVDQLMTWWNRQIFPLYTECERLPSKNSVLARIQQKQAEYKAAVDAAAGGE</sequence>
<evidence type="ECO:0000256" key="1">
    <source>
        <dbReference type="SAM" id="MobiDB-lite"/>
    </source>
</evidence>
<feature type="region of interest" description="Disordered" evidence="1">
    <location>
        <begin position="1"/>
        <end position="41"/>
    </location>
</feature>
<dbReference type="OrthoDB" id="3160134at2759"/>
<accession>A0A0C9W8U8</accession>
<reference evidence="2 3" key="1">
    <citation type="submission" date="2014-04" db="EMBL/GenBank/DDBJ databases">
        <title>Evolutionary Origins and Diversification of the Mycorrhizal Mutualists.</title>
        <authorList>
            <consortium name="DOE Joint Genome Institute"/>
            <consortium name="Mycorrhizal Genomics Consortium"/>
            <person name="Kohler A."/>
            <person name="Kuo A."/>
            <person name="Nagy L.G."/>
            <person name="Floudas D."/>
            <person name="Copeland A."/>
            <person name="Barry K.W."/>
            <person name="Cichocki N."/>
            <person name="Veneault-Fourrey C."/>
            <person name="LaButti K."/>
            <person name="Lindquist E.A."/>
            <person name="Lipzen A."/>
            <person name="Lundell T."/>
            <person name="Morin E."/>
            <person name="Murat C."/>
            <person name="Riley R."/>
            <person name="Ohm R."/>
            <person name="Sun H."/>
            <person name="Tunlid A."/>
            <person name="Henrissat B."/>
            <person name="Grigoriev I.V."/>
            <person name="Hibbett D.S."/>
            <person name="Martin F."/>
        </authorList>
    </citation>
    <scope>NUCLEOTIDE SEQUENCE [LARGE SCALE GENOMIC DNA]</scope>
    <source>
        <strain evidence="2 3">MD-312</strain>
    </source>
</reference>
<dbReference type="HOGENOM" id="CLU_035918_3_0_1"/>
<dbReference type="Pfam" id="PF20414">
    <property type="entry name" value="DUF6698"/>
    <property type="match status" value="2"/>
</dbReference>
<organism evidence="2 3">
    <name type="scientific">Hydnomerulius pinastri MD-312</name>
    <dbReference type="NCBI Taxonomy" id="994086"/>
    <lineage>
        <taxon>Eukaryota</taxon>
        <taxon>Fungi</taxon>
        <taxon>Dikarya</taxon>
        <taxon>Basidiomycota</taxon>
        <taxon>Agaricomycotina</taxon>
        <taxon>Agaricomycetes</taxon>
        <taxon>Agaricomycetidae</taxon>
        <taxon>Boletales</taxon>
        <taxon>Boletales incertae sedis</taxon>
        <taxon>Leucogyrophana</taxon>
    </lineage>
</organism>
<keyword evidence="3" id="KW-1185">Reference proteome</keyword>
<proteinExistence type="predicted"/>
<dbReference type="EMBL" id="KN839885">
    <property type="protein sequence ID" value="KIJ59551.1"/>
    <property type="molecule type" value="Genomic_DNA"/>
</dbReference>
<dbReference type="InterPro" id="IPR046521">
    <property type="entry name" value="DUF6698"/>
</dbReference>
<name>A0A0C9W8U8_9AGAM</name>